<sequence>MLQDAGIASPSESAIRKAITRDELALHCRRRTRGSEATVTAIETLLLALADATDTLGVPLLTDALYSVTGTLNKGVVQLPVLRCARGTTSLKSFHLHLARSLGLPPPFEHFRMSMAYTGEAIGIDYLFRQTGSSFPVDVNAAIDDGFEDLAEDEVTVVVQEVDSTPVELPIENDLDIKVRYRLGVCVCACACACVHALAFRAAFPCSIQRVRISALFLHDCLSV</sequence>
<evidence type="ECO:0000313" key="2">
    <source>
        <dbReference type="Proteomes" id="UP001209878"/>
    </source>
</evidence>
<accession>A0AAD9NJ53</accession>
<name>A0AAD9NJ53_RIDPI</name>
<organism evidence="1 2">
    <name type="scientific">Ridgeia piscesae</name>
    <name type="common">Tubeworm</name>
    <dbReference type="NCBI Taxonomy" id="27915"/>
    <lineage>
        <taxon>Eukaryota</taxon>
        <taxon>Metazoa</taxon>
        <taxon>Spiralia</taxon>
        <taxon>Lophotrochozoa</taxon>
        <taxon>Annelida</taxon>
        <taxon>Polychaeta</taxon>
        <taxon>Sedentaria</taxon>
        <taxon>Canalipalpata</taxon>
        <taxon>Sabellida</taxon>
        <taxon>Siboglinidae</taxon>
        <taxon>Ridgeia</taxon>
    </lineage>
</organism>
<dbReference type="EMBL" id="JAODUO010001157">
    <property type="protein sequence ID" value="KAK2170216.1"/>
    <property type="molecule type" value="Genomic_DNA"/>
</dbReference>
<protein>
    <submittedName>
        <fullName evidence="1">Uncharacterized protein</fullName>
    </submittedName>
</protein>
<dbReference type="PANTHER" id="PTHR24401">
    <property type="entry name" value="SI:CH211-243P7.3-RELATED"/>
    <property type="match status" value="1"/>
</dbReference>
<keyword evidence="2" id="KW-1185">Reference proteome</keyword>
<gene>
    <name evidence="1" type="ORF">NP493_1158g00062</name>
</gene>
<comment type="caution">
    <text evidence="1">The sequence shown here is derived from an EMBL/GenBank/DDBJ whole genome shotgun (WGS) entry which is preliminary data.</text>
</comment>
<reference evidence="1" key="1">
    <citation type="journal article" date="2023" name="Mol. Biol. Evol.">
        <title>Third-Generation Sequencing Reveals the Adaptive Role of the Epigenome in Three Deep-Sea Polychaetes.</title>
        <authorList>
            <person name="Perez M."/>
            <person name="Aroh O."/>
            <person name="Sun Y."/>
            <person name="Lan Y."/>
            <person name="Juniper S.K."/>
            <person name="Young C.R."/>
            <person name="Angers B."/>
            <person name="Qian P.Y."/>
        </authorList>
    </citation>
    <scope>NUCLEOTIDE SEQUENCE</scope>
    <source>
        <strain evidence="1">R07B-5</strain>
    </source>
</reference>
<proteinExistence type="predicted"/>
<dbReference type="AlphaFoldDB" id="A0AAD9NJ53"/>
<dbReference type="PANTHER" id="PTHR24401:SF29">
    <property type="entry name" value="SI:CH211-243P7.3-RELATED"/>
    <property type="match status" value="1"/>
</dbReference>
<evidence type="ECO:0000313" key="1">
    <source>
        <dbReference type="EMBL" id="KAK2170216.1"/>
    </source>
</evidence>
<dbReference type="Proteomes" id="UP001209878">
    <property type="component" value="Unassembled WGS sequence"/>
</dbReference>